<keyword evidence="2" id="KW-1185">Reference proteome</keyword>
<reference evidence="1 2" key="1">
    <citation type="journal article" date="2018" name="MBio">
        <title>Comparative Genomics Reveals the Core Gene Toolbox for the Fungus-Insect Symbiosis.</title>
        <authorList>
            <person name="Wang Y."/>
            <person name="Stata M."/>
            <person name="Wang W."/>
            <person name="Stajich J.E."/>
            <person name="White M.M."/>
            <person name="Moncalvo J.M."/>
        </authorList>
    </citation>
    <scope>NUCLEOTIDE SEQUENCE [LARGE SCALE GENOMIC DNA]</scope>
    <source>
        <strain evidence="1 2">SC-DP-2</strain>
    </source>
</reference>
<name>A0A2T9ZDS9_9FUNG</name>
<dbReference type="EMBL" id="MBFS01000355">
    <property type="protein sequence ID" value="PVV02702.1"/>
    <property type="molecule type" value="Genomic_DNA"/>
</dbReference>
<sequence length="68" mass="8018">MTLSSVLRYRFLYTNFRRSDDNLESQDTVKPQLSFETTEIVKGIKTPIVRLSRKNLKSTGYLIKSRYN</sequence>
<comment type="caution">
    <text evidence="1">The sequence shown here is derived from an EMBL/GenBank/DDBJ whole genome shotgun (WGS) entry which is preliminary data.</text>
</comment>
<proteinExistence type="predicted"/>
<dbReference type="AlphaFoldDB" id="A0A2T9ZDS9"/>
<gene>
    <name evidence="1" type="ORF">BB560_002838</name>
</gene>
<evidence type="ECO:0000313" key="2">
    <source>
        <dbReference type="Proteomes" id="UP000245609"/>
    </source>
</evidence>
<protein>
    <submittedName>
        <fullName evidence="1">Uncharacterized protein</fullName>
    </submittedName>
</protein>
<evidence type="ECO:0000313" key="1">
    <source>
        <dbReference type="EMBL" id="PVV02702.1"/>
    </source>
</evidence>
<organism evidence="1 2">
    <name type="scientific">Smittium megazygosporum</name>
    <dbReference type="NCBI Taxonomy" id="133381"/>
    <lineage>
        <taxon>Eukaryota</taxon>
        <taxon>Fungi</taxon>
        <taxon>Fungi incertae sedis</taxon>
        <taxon>Zoopagomycota</taxon>
        <taxon>Kickxellomycotina</taxon>
        <taxon>Harpellomycetes</taxon>
        <taxon>Harpellales</taxon>
        <taxon>Legeriomycetaceae</taxon>
        <taxon>Smittium</taxon>
    </lineage>
</organism>
<dbReference type="Proteomes" id="UP000245609">
    <property type="component" value="Unassembled WGS sequence"/>
</dbReference>
<accession>A0A2T9ZDS9</accession>